<keyword evidence="2" id="KW-0812">Transmembrane</keyword>
<protein>
    <recommendedName>
        <fullName evidence="3">DUF7344 domain-containing protein</fullName>
    </recommendedName>
</protein>
<dbReference type="AlphaFoldDB" id="A0A202EA43"/>
<dbReference type="RefSeq" id="WP_054862658.1">
    <property type="nucleotide sequence ID" value="NZ_MWPH01000002.1"/>
</dbReference>
<keyword evidence="5" id="KW-1185">Reference proteome</keyword>
<dbReference type="InterPro" id="IPR055768">
    <property type="entry name" value="DUF7344"/>
</dbReference>
<feature type="domain" description="DUF7344" evidence="3">
    <location>
        <begin position="35"/>
        <end position="114"/>
    </location>
</feature>
<feature type="transmembrane region" description="Helical" evidence="2">
    <location>
        <begin position="139"/>
        <end position="162"/>
    </location>
</feature>
<keyword evidence="2" id="KW-0472">Membrane</keyword>
<sequence>MGATHAEPTGGTDTPDPNQEGNTLSSETLTEDELFELLSNRRRRYILHELMRADCRLDIGSLSQEIAACEDEVDLQEVSSSDRKRVYTALHQSHLPKMDKAGVIDFDQDRGTVEPTPALENIEIYMDVVRGREIPWSDYYLGLTAIAGLVVAASTLDIGPFAALPSSAWGVFLIVTFGVSAIAHRYYARRNRLGIAGDPPASDIELEYHESNSPGRTQ</sequence>
<accession>A0A202EA43</accession>
<dbReference type="OrthoDB" id="331021at2157"/>
<feature type="transmembrane region" description="Helical" evidence="2">
    <location>
        <begin position="168"/>
        <end position="187"/>
    </location>
</feature>
<proteinExistence type="predicted"/>
<keyword evidence="2" id="KW-1133">Transmembrane helix</keyword>
<comment type="caution">
    <text evidence="4">The sequence shown here is derived from an EMBL/GenBank/DDBJ whole genome shotgun (WGS) entry which is preliminary data.</text>
</comment>
<name>A0A202EA43_9EURY</name>
<evidence type="ECO:0000256" key="2">
    <source>
        <dbReference type="SAM" id="Phobius"/>
    </source>
</evidence>
<evidence type="ECO:0000256" key="1">
    <source>
        <dbReference type="SAM" id="MobiDB-lite"/>
    </source>
</evidence>
<dbReference type="Pfam" id="PF24035">
    <property type="entry name" value="DUF7344"/>
    <property type="match status" value="1"/>
</dbReference>
<feature type="region of interest" description="Disordered" evidence="1">
    <location>
        <begin position="1"/>
        <end position="28"/>
    </location>
</feature>
<dbReference type="EMBL" id="MWPH01000002">
    <property type="protein sequence ID" value="OVE85028.1"/>
    <property type="molecule type" value="Genomic_DNA"/>
</dbReference>
<organism evidence="4 5">
    <name type="scientific">Natronolimnobius baerhuensis</name>
    <dbReference type="NCBI Taxonomy" id="253108"/>
    <lineage>
        <taxon>Archaea</taxon>
        <taxon>Methanobacteriati</taxon>
        <taxon>Methanobacteriota</taxon>
        <taxon>Stenosarchaea group</taxon>
        <taxon>Halobacteria</taxon>
        <taxon>Halobacteriales</taxon>
        <taxon>Natrialbaceae</taxon>
        <taxon>Natronolimnobius</taxon>
    </lineage>
</organism>
<dbReference type="Proteomes" id="UP000196084">
    <property type="component" value="Unassembled WGS sequence"/>
</dbReference>
<evidence type="ECO:0000313" key="4">
    <source>
        <dbReference type="EMBL" id="OVE85028.1"/>
    </source>
</evidence>
<evidence type="ECO:0000313" key="5">
    <source>
        <dbReference type="Proteomes" id="UP000196084"/>
    </source>
</evidence>
<feature type="compositionally biased region" description="Polar residues" evidence="1">
    <location>
        <begin position="11"/>
        <end position="22"/>
    </location>
</feature>
<reference evidence="4 5" key="1">
    <citation type="submission" date="2017-02" db="EMBL/GenBank/DDBJ databases">
        <title>Natronthermophilus aegyptiacus gen. nov.,sp. nov., an aerobic, extremely halophilic alkalithermophilic archaeon isolated from the athalassohaline Wadi An Natrun, Egypt.</title>
        <authorList>
            <person name="Zhao B."/>
        </authorList>
    </citation>
    <scope>NUCLEOTIDE SEQUENCE [LARGE SCALE GENOMIC DNA]</scope>
    <source>
        <strain evidence="4 5">CGMCC 1.3597</strain>
    </source>
</reference>
<evidence type="ECO:0000259" key="3">
    <source>
        <dbReference type="Pfam" id="PF24035"/>
    </source>
</evidence>
<gene>
    <name evidence="4" type="ORF">B2G88_11795</name>
</gene>